<dbReference type="NCBIfam" id="NF033788">
    <property type="entry name" value="HTH_metalloreg"/>
    <property type="match status" value="1"/>
</dbReference>
<accession>A0A918DK01</accession>
<dbReference type="InterPro" id="IPR001845">
    <property type="entry name" value="HTH_ArsR_DNA-bd_dom"/>
</dbReference>
<dbReference type="InterPro" id="IPR011991">
    <property type="entry name" value="ArsR-like_HTH"/>
</dbReference>
<evidence type="ECO:0000256" key="1">
    <source>
        <dbReference type="SAM" id="MobiDB-lite"/>
    </source>
</evidence>
<dbReference type="Pfam" id="PF12840">
    <property type="entry name" value="HTH_20"/>
    <property type="match status" value="1"/>
</dbReference>
<organism evidence="3 4">
    <name type="scientific">Nonomuraea cavernae</name>
    <dbReference type="NCBI Taxonomy" id="2045107"/>
    <lineage>
        <taxon>Bacteria</taxon>
        <taxon>Bacillati</taxon>
        <taxon>Actinomycetota</taxon>
        <taxon>Actinomycetes</taxon>
        <taxon>Streptosporangiales</taxon>
        <taxon>Streptosporangiaceae</taxon>
        <taxon>Nonomuraea</taxon>
    </lineage>
</organism>
<dbReference type="PANTHER" id="PTHR38600:SF2">
    <property type="entry name" value="SLL0088 PROTEIN"/>
    <property type="match status" value="1"/>
</dbReference>
<dbReference type="Gene3D" id="1.10.10.10">
    <property type="entry name" value="Winged helix-like DNA-binding domain superfamily/Winged helix DNA-binding domain"/>
    <property type="match status" value="1"/>
</dbReference>
<gene>
    <name evidence="3" type="ORF">GCM10012289_30060</name>
</gene>
<proteinExistence type="predicted"/>
<sequence length="134" mass="14923">MDTLSTVFAALADPTRRAILARLLDGDASVTELAEPFAMTPRAVSKHIAVLESAGLVTRARDAQRRPSRIRVEPLVDVDAWLDSYRQVWQDRFDRLDERLTRPREDDSPTSSPTSESLASDSLVSDSPTSERRA</sequence>
<dbReference type="AlphaFoldDB" id="A0A918DK01"/>
<dbReference type="SUPFAM" id="SSF46785">
    <property type="entry name" value="Winged helix' DNA-binding domain"/>
    <property type="match status" value="1"/>
</dbReference>
<dbReference type="PRINTS" id="PR00778">
    <property type="entry name" value="HTHARSR"/>
</dbReference>
<name>A0A918DK01_9ACTN</name>
<reference evidence="3" key="1">
    <citation type="journal article" date="2014" name="Int. J. Syst. Evol. Microbiol.">
        <title>Complete genome sequence of Corynebacterium casei LMG S-19264T (=DSM 44701T), isolated from a smear-ripened cheese.</title>
        <authorList>
            <consortium name="US DOE Joint Genome Institute (JGI-PGF)"/>
            <person name="Walter F."/>
            <person name="Albersmeier A."/>
            <person name="Kalinowski J."/>
            <person name="Ruckert C."/>
        </authorList>
    </citation>
    <scope>NUCLEOTIDE SEQUENCE</scope>
    <source>
        <strain evidence="3">CGMCC 4.7368</strain>
    </source>
</reference>
<feature type="region of interest" description="Disordered" evidence="1">
    <location>
        <begin position="96"/>
        <end position="134"/>
    </location>
</feature>
<dbReference type="EMBL" id="BMNH01000007">
    <property type="protein sequence ID" value="GGO69290.1"/>
    <property type="molecule type" value="Genomic_DNA"/>
</dbReference>
<dbReference type="Proteomes" id="UP000646523">
    <property type="component" value="Unassembled WGS sequence"/>
</dbReference>
<dbReference type="RefSeq" id="WP_189124699.1">
    <property type="nucleotide sequence ID" value="NZ_BMNH01000007.1"/>
</dbReference>
<dbReference type="SMART" id="SM00418">
    <property type="entry name" value="HTH_ARSR"/>
    <property type="match status" value="1"/>
</dbReference>
<dbReference type="InterPro" id="IPR036390">
    <property type="entry name" value="WH_DNA-bd_sf"/>
</dbReference>
<comment type="caution">
    <text evidence="3">The sequence shown here is derived from an EMBL/GenBank/DDBJ whole genome shotgun (WGS) entry which is preliminary data.</text>
</comment>
<reference evidence="3" key="2">
    <citation type="submission" date="2020-09" db="EMBL/GenBank/DDBJ databases">
        <authorList>
            <person name="Sun Q."/>
            <person name="Zhou Y."/>
        </authorList>
    </citation>
    <scope>NUCLEOTIDE SEQUENCE</scope>
    <source>
        <strain evidence="3">CGMCC 4.7368</strain>
    </source>
</reference>
<feature type="compositionally biased region" description="Low complexity" evidence="1">
    <location>
        <begin position="109"/>
        <end position="123"/>
    </location>
</feature>
<evidence type="ECO:0000313" key="3">
    <source>
        <dbReference type="EMBL" id="GGO69290.1"/>
    </source>
</evidence>
<dbReference type="PROSITE" id="PS50987">
    <property type="entry name" value="HTH_ARSR_2"/>
    <property type="match status" value="1"/>
</dbReference>
<feature type="compositionally biased region" description="Basic and acidic residues" evidence="1">
    <location>
        <begin position="96"/>
        <end position="107"/>
    </location>
</feature>
<feature type="domain" description="HTH arsR-type" evidence="2">
    <location>
        <begin position="1"/>
        <end position="90"/>
    </location>
</feature>
<protein>
    <recommendedName>
        <fullName evidence="2">HTH arsR-type domain-containing protein</fullName>
    </recommendedName>
</protein>
<keyword evidence="4" id="KW-1185">Reference proteome</keyword>
<dbReference type="InterPro" id="IPR036388">
    <property type="entry name" value="WH-like_DNA-bd_sf"/>
</dbReference>
<dbReference type="PANTHER" id="PTHR38600">
    <property type="entry name" value="TRANSCRIPTIONAL REGULATORY PROTEIN"/>
    <property type="match status" value="1"/>
</dbReference>
<evidence type="ECO:0000313" key="4">
    <source>
        <dbReference type="Proteomes" id="UP000646523"/>
    </source>
</evidence>
<dbReference type="CDD" id="cd00090">
    <property type="entry name" value="HTH_ARSR"/>
    <property type="match status" value="1"/>
</dbReference>
<evidence type="ECO:0000259" key="2">
    <source>
        <dbReference type="PROSITE" id="PS50987"/>
    </source>
</evidence>
<dbReference type="GO" id="GO:0003700">
    <property type="term" value="F:DNA-binding transcription factor activity"/>
    <property type="evidence" value="ECO:0007669"/>
    <property type="project" value="InterPro"/>
</dbReference>